<dbReference type="InterPro" id="IPR002525">
    <property type="entry name" value="Transp_IS110-like_N"/>
</dbReference>
<dbReference type="EMBL" id="WNCL01000017">
    <property type="protein sequence ID" value="MTU43390.1"/>
    <property type="molecule type" value="Genomic_DNA"/>
</dbReference>
<feature type="domain" description="Transposase IS110-like N-terminal" evidence="1">
    <location>
        <begin position="20"/>
        <end position="159"/>
    </location>
</feature>
<protein>
    <submittedName>
        <fullName evidence="3">IS110 family transposase</fullName>
    </submittedName>
</protein>
<dbReference type="PANTHER" id="PTHR33055">
    <property type="entry name" value="TRANSPOSASE FOR INSERTION SEQUENCE ELEMENT IS1111A"/>
    <property type="match status" value="1"/>
</dbReference>
<reference evidence="3 4" key="1">
    <citation type="journal article" date="2019" name="Nat. Med.">
        <title>A library of human gut bacterial isolates paired with longitudinal multiomics data enables mechanistic microbiome research.</title>
        <authorList>
            <person name="Poyet M."/>
            <person name="Groussin M."/>
            <person name="Gibbons S.M."/>
            <person name="Avila-Pacheco J."/>
            <person name="Jiang X."/>
            <person name="Kearney S.M."/>
            <person name="Perrotta A.R."/>
            <person name="Berdy B."/>
            <person name="Zhao S."/>
            <person name="Lieberman T.D."/>
            <person name="Swanson P.K."/>
            <person name="Smith M."/>
            <person name="Roesemann S."/>
            <person name="Alexander J.E."/>
            <person name="Rich S.A."/>
            <person name="Livny J."/>
            <person name="Vlamakis H."/>
            <person name="Clish C."/>
            <person name="Bullock K."/>
            <person name="Deik A."/>
            <person name="Scott J."/>
            <person name="Pierce K.A."/>
            <person name="Xavier R.J."/>
            <person name="Alm E.J."/>
        </authorList>
    </citation>
    <scope>NUCLEOTIDE SEQUENCE [LARGE SCALE GENOMIC DNA]</scope>
    <source>
        <strain evidence="3 4">BIOML-A2</strain>
    </source>
</reference>
<dbReference type="GO" id="GO:0006313">
    <property type="term" value="P:DNA transposition"/>
    <property type="evidence" value="ECO:0007669"/>
    <property type="project" value="InterPro"/>
</dbReference>
<accession>A0A844LFC2</accession>
<comment type="caution">
    <text evidence="3">The sequence shown here is derived from an EMBL/GenBank/DDBJ whole genome shotgun (WGS) entry which is preliminary data.</text>
</comment>
<dbReference type="RefSeq" id="WP_155172195.1">
    <property type="nucleotide sequence ID" value="NZ_WNCA01000017.1"/>
</dbReference>
<dbReference type="InterPro" id="IPR003346">
    <property type="entry name" value="Transposase_20"/>
</dbReference>
<gene>
    <name evidence="3" type="ORF">GMD42_07105</name>
</gene>
<dbReference type="AlphaFoldDB" id="A0A844LFC2"/>
<evidence type="ECO:0000313" key="3">
    <source>
        <dbReference type="EMBL" id="MTU43390.1"/>
    </source>
</evidence>
<dbReference type="Proteomes" id="UP000462362">
    <property type="component" value="Unassembled WGS sequence"/>
</dbReference>
<organism evidence="3 4">
    <name type="scientific">Parasutterella excrementihominis</name>
    <dbReference type="NCBI Taxonomy" id="487175"/>
    <lineage>
        <taxon>Bacteria</taxon>
        <taxon>Pseudomonadati</taxon>
        <taxon>Pseudomonadota</taxon>
        <taxon>Betaproteobacteria</taxon>
        <taxon>Burkholderiales</taxon>
        <taxon>Sutterellaceae</taxon>
        <taxon>Parasutterella</taxon>
    </lineage>
</organism>
<name>A0A844LFC2_9BURK</name>
<dbReference type="NCBIfam" id="NF033542">
    <property type="entry name" value="transpos_IS110"/>
    <property type="match status" value="1"/>
</dbReference>
<proteinExistence type="predicted"/>
<dbReference type="PANTHER" id="PTHR33055:SF3">
    <property type="entry name" value="PUTATIVE TRANSPOSASE FOR IS117-RELATED"/>
    <property type="match status" value="1"/>
</dbReference>
<evidence type="ECO:0000259" key="1">
    <source>
        <dbReference type="Pfam" id="PF01548"/>
    </source>
</evidence>
<dbReference type="GO" id="GO:0003677">
    <property type="term" value="F:DNA binding"/>
    <property type="evidence" value="ECO:0007669"/>
    <property type="project" value="InterPro"/>
</dbReference>
<sequence>MSVRRILAKTIDTDLEYEAIGIDLAKNCVSAALLTTDGEVICIDRLDYSELEKSAQTLSPTTFAMEPCTEMNYLVQKLEAWGHRCLIIGGKNVRDYIESHFSGQKTDLNDAQALAFLTQDTQLRTITAKDLEQQKYASLTTLREQYIKQYRQTIVSLKGICQAWGLSISKGISGKARLKELIENQSNFPSELRAELINMVAHAQSAQRDLNNITKTLVELAKKDKACQLIQTVPGLGPICSCRLRATVGDIKRFKNPKDFPAYYGLVPISIATGHNEKKGKITHRGDKTMRSLMVQGAGCVVIMATKGTLGSKQLTKWILKKQKEKMPWGKLVCAVAAKLLRIVRAILISGKPYNSKIAGVARCSLPQAA</sequence>
<dbReference type="InterPro" id="IPR047650">
    <property type="entry name" value="Transpos_IS110"/>
</dbReference>
<dbReference type="Pfam" id="PF02371">
    <property type="entry name" value="Transposase_20"/>
    <property type="match status" value="1"/>
</dbReference>
<evidence type="ECO:0000313" key="4">
    <source>
        <dbReference type="Proteomes" id="UP000462362"/>
    </source>
</evidence>
<dbReference type="Pfam" id="PF01548">
    <property type="entry name" value="DEDD_Tnp_IS110"/>
    <property type="match status" value="1"/>
</dbReference>
<feature type="domain" description="Transposase IS116/IS110/IS902 C-terminal" evidence="2">
    <location>
        <begin position="227"/>
        <end position="305"/>
    </location>
</feature>
<evidence type="ECO:0000259" key="2">
    <source>
        <dbReference type="Pfam" id="PF02371"/>
    </source>
</evidence>
<dbReference type="GO" id="GO:0004803">
    <property type="term" value="F:transposase activity"/>
    <property type="evidence" value="ECO:0007669"/>
    <property type="project" value="InterPro"/>
</dbReference>